<evidence type="ECO:0000313" key="2">
    <source>
        <dbReference type="Proteomes" id="UP001500897"/>
    </source>
</evidence>
<comment type="caution">
    <text evidence="1">The sequence shown here is derived from an EMBL/GenBank/DDBJ whole genome shotgun (WGS) entry which is preliminary data.</text>
</comment>
<dbReference type="EMBL" id="BAAANS010000023">
    <property type="protein sequence ID" value="GAA2101882.1"/>
    <property type="molecule type" value="Genomic_DNA"/>
</dbReference>
<organism evidence="1 2">
    <name type="scientific">Kitasatospora saccharophila</name>
    <dbReference type="NCBI Taxonomy" id="407973"/>
    <lineage>
        <taxon>Bacteria</taxon>
        <taxon>Bacillati</taxon>
        <taxon>Actinomycetota</taxon>
        <taxon>Actinomycetes</taxon>
        <taxon>Kitasatosporales</taxon>
        <taxon>Streptomycetaceae</taxon>
        <taxon>Kitasatospora</taxon>
    </lineage>
</organism>
<name>A0ABN2WYP8_9ACTN</name>
<evidence type="ECO:0008006" key="3">
    <source>
        <dbReference type="Google" id="ProtNLM"/>
    </source>
</evidence>
<dbReference type="Proteomes" id="UP001500897">
    <property type="component" value="Unassembled WGS sequence"/>
</dbReference>
<reference evidence="1 2" key="1">
    <citation type="journal article" date="2019" name="Int. J. Syst. Evol. Microbiol.">
        <title>The Global Catalogue of Microorganisms (GCM) 10K type strain sequencing project: providing services to taxonomists for standard genome sequencing and annotation.</title>
        <authorList>
            <consortium name="The Broad Institute Genomics Platform"/>
            <consortium name="The Broad Institute Genome Sequencing Center for Infectious Disease"/>
            <person name="Wu L."/>
            <person name="Ma J."/>
        </authorList>
    </citation>
    <scope>NUCLEOTIDE SEQUENCE [LARGE SCALE GENOMIC DNA]</scope>
    <source>
        <strain evidence="1 2">JCM 14559</strain>
    </source>
</reference>
<accession>A0ABN2WYP8</accession>
<proteinExistence type="predicted"/>
<evidence type="ECO:0000313" key="1">
    <source>
        <dbReference type="EMBL" id="GAA2101882.1"/>
    </source>
</evidence>
<protein>
    <recommendedName>
        <fullName evidence="3">Barstar (Barnase inhibitor)</fullName>
    </recommendedName>
</protein>
<keyword evidence="2" id="KW-1185">Reference proteome</keyword>
<gene>
    <name evidence="1" type="ORF">GCM10009759_35960</name>
</gene>
<sequence>MRVADFASWEREFPLRYVLVRDVGDEQDWEAVELLARCADAEGLYLPREHLDRTVLVLEGCPADSPLAVMAAGPGGRRLGDLMLEVLGRNNDWPPHVFELLDVSAVAVRPTAGAPGLVDLVLGTGLRDDREYGRPRPPAQPHFEVRAADQRITAPLTHCASVGGLYGRYPRPRPVRLIGCEPSPALLDGLAPSGGRSDGWGQLVGLDRFGGVLRTENFPLLVTEARPSVLGGALLDLTFADGGPDRPAPDCRRVRDLWFEGPPSEPGGWTGFDTSGRDEWQTLCRRTLLSDSPRGGGEHHLDGRHVTDAPGLHLALGEALLGPGLLLGHDLYWLRERLDGGARRPLVWHDAETARRSLAWRVVGTDPVRSYFDAVLEILAERGVTVVLD</sequence>